<dbReference type="Proteomes" id="UP000460435">
    <property type="component" value="Unassembled WGS sequence"/>
</dbReference>
<evidence type="ECO:0000256" key="1">
    <source>
        <dbReference type="SAM" id="MobiDB-lite"/>
    </source>
</evidence>
<sequence length="51" mass="5436">MGSLFANNPDVEVIGTAALMPVFSREADRTRSAGRGGTQARPLTRYAGGRR</sequence>
<protein>
    <submittedName>
        <fullName evidence="2">Uncharacterized protein</fullName>
    </submittedName>
</protein>
<reference evidence="2 3" key="1">
    <citation type="submission" date="2019-11" db="EMBL/GenBank/DDBJ databases">
        <authorList>
            <person name="Li X.-J."/>
            <person name="Feng X.-M."/>
        </authorList>
    </citation>
    <scope>NUCLEOTIDE SEQUENCE [LARGE SCALE GENOMIC DNA]</scope>
    <source>
        <strain evidence="2 3">XMNu-373</strain>
    </source>
</reference>
<dbReference type="EMBL" id="WLZY01000006">
    <property type="protein sequence ID" value="NDL58943.1"/>
    <property type="molecule type" value="Genomic_DNA"/>
</dbReference>
<evidence type="ECO:0000313" key="2">
    <source>
        <dbReference type="EMBL" id="NDL58943.1"/>
    </source>
</evidence>
<feature type="region of interest" description="Disordered" evidence="1">
    <location>
        <begin position="26"/>
        <end position="51"/>
    </location>
</feature>
<dbReference type="RefSeq" id="WP_162451647.1">
    <property type="nucleotide sequence ID" value="NZ_WLZY01000006.1"/>
</dbReference>
<dbReference type="AlphaFoldDB" id="A0A7K3M6J7"/>
<accession>A0A7K3M6J7</accession>
<evidence type="ECO:0000313" key="3">
    <source>
        <dbReference type="Proteomes" id="UP000460435"/>
    </source>
</evidence>
<name>A0A7K3M6J7_9ACTN</name>
<gene>
    <name evidence="2" type="ORF">F7O44_17885</name>
</gene>
<comment type="caution">
    <text evidence="2">The sequence shown here is derived from an EMBL/GenBank/DDBJ whole genome shotgun (WGS) entry which is preliminary data.</text>
</comment>
<organism evidence="2 3">
    <name type="scientific">Phytoactinopolyspora mesophila</name>
    <dbReference type="NCBI Taxonomy" id="2650750"/>
    <lineage>
        <taxon>Bacteria</taxon>
        <taxon>Bacillati</taxon>
        <taxon>Actinomycetota</taxon>
        <taxon>Actinomycetes</taxon>
        <taxon>Jiangellales</taxon>
        <taxon>Jiangellaceae</taxon>
        <taxon>Phytoactinopolyspora</taxon>
    </lineage>
</organism>
<keyword evidence="3" id="KW-1185">Reference proteome</keyword>
<proteinExistence type="predicted"/>